<evidence type="ECO:0000313" key="3">
    <source>
        <dbReference type="Proteomes" id="UP001140513"/>
    </source>
</evidence>
<feature type="compositionally biased region" description="Polar residues" evidence="1">
    <location>
        <begin position="506"/>
        <end position="519"/>
    </location>
</feature>
<feature type="compositionally biased region" description="Pro residues" evidence="1">
    <location>
        <begin position="236"/>
        <end position="249"/>
    </location>
</feature>
<feature type="compositionally biased region" description="Basic and acidic residues" evidence="1">
    <location>
        <begin position="266"/>
        <end position="281"/>
    </location>
</feature>
<feature type="compositionally biased region" description="Basic and acidic residues" evidence="1">
    <location>
        <begin position="333"/>
        <end position="346"/>
    </location>
</feature>
<feature type="compositionally biased region" description="Low complexity" evidence="1">
    <location>
        <begin position="250"/>
        <end position="260"/>
    </location>
</feature>
<dbReference type="EMBL" id="JAPEUX010000007">
    <property type="protein sequence ID" value="KAJ4348750.1"/>
    <property type="molecule type" value="Genomic_DNA"/>
</dbReference>
<protein>
    <submittedName>
        <fullName evidence="2">Uncharacterized protein</fullName>
    </submittedName>
</protein>
<accession>A0A9W9C8A8</accession>
<dbReference type="AlphaFoldDB" id="A0A9W9C8A8"/>
<feature type="compositionally biased region" description="Basic and acidic residues" evidence="1">
    <location>
        <begin position="177"/>
        <end position="205"/>
    </location>
</feature>
<name>A0A9W9C8A8_9PLEO</name>
<feature type="compositionally biased region" description="Basic and acidic residues" evidence="1">
    <location>
        <begin position="374"/>
        <end position="389"/>
    </location>
</feature>
<dbReference type="OrthoDB" id="284473at2759"/>
<keyword evidence="3" id="KW-1185">Reference proteome</keyword>
<reference evidence="2" key="1">
    <citation type="submission" date="2022-10" db="EMBL/GenBank/DDBJ databases">
        <title>Tapping the CABI collections for fungal endophytes: first genome assemblies for Collariella, Neodidymelliopsis, Ascochyta clinopodiicola, Didymella pomorum, Didymosphaeria variabile, Neocosmospora piperis and Neocucurbitaria cava.</title>
        <authorList>
            <person name="Hill R."/>
        </authorList>
    </citation>
    <scope>NUCLEOTIDE SEQUENCE</scope>
    <source>
        <strain evidence="2">IMI 356815</strain>
    </source>
</reference>
<feature type="region of interest" description="Disordered" evidence="1">
    <location>
        <begin position="100"/>
        <end position="546"/>
    </location>
</feature>
<evidence type="ECO:0000256" key="1">
    <source>
        <dbReference type="SAM" id="MobiDB-lite"/>
    </source>
</evidence>
<dbReference type="Proteomes" id="UP001140513">
    <property type="component" value="Unassembled WGS sequence"/>
</dbReference>
<feature type="compositionally biased region" description="Basic and acidic residues" evidence="1">
    <location>
        <begin position="433"/>
        <end position="442"/>
    </location>
</feature>
<feature type="compositionally biased region" description="Low complexity" evidence="1">
    <location>
        <begin position="390"/>
        <end position="399"/>
    </location>
</feature>
<organism evidence="2 3">
    <name type="scientific">Didymosphaeria variabile</name>
    <dbReference type="NCBI Taxonomy" id="1932322"/>
    <lineage>
        <taxon>Eukaryota</taxon>
        <taxon>Fungi</taxon>
        <taxon>Dikarya</taxon>
        <taxon>Ascomycota</taxon>
        <taxon>Pezizomycotina</taxon>
        <taxon>Dothideomycetes</taxon>
        <taxon>Pleosporomycetidae</taxon>
        <taxon>Pleosporales</taxon>
        <taxon>Massarineae</taxon>
        <taxon>Didymosphaeriaceae</taxon>
        <taxon>Didymosphaeria</taxon>
    </lineage>
</organism>
<feature type="compositionally biased region" description="Polar residues" evidence="1">
    <location>
        <begin position="314"/>
        <end position="332"/>
    </location>
</feature>
<feature type="compositionally biased region" description="Polar residues" evidence="1">
    <location>
        <begin position="157"/>
        <end position="172"/>
    </location>
</feature>
<proteinExistence type="predicted"/>
<sequence>MSGSERPPEQSVPTTGLKRKHMSDEDQEELDQLDGIFKRIKTAVPRAPYILSTPSLNPYRYHSSHESRAWMLGHLFKYEEEYLQYRTYVFREPYRDCFTLQPGEDDEPEAPRPKSQSSNVASQGPKKKISLADYKNKQANGASAPGSKKVSPALQPTKPNVAQTNGVKTSHAQVPAHELDKHELAQSKRPEKKIPEKPDKRDRAESSASSSSQKPESAESKINIDKSGPSSSTPHGLPPLLSPVDPPLSNPHGLPTLLSPTLPPRILEELDRIETSRKRADSNTSTSSSDRTKSQNLHVPERTASKKPAATQAGEGSQSVSRARSISTNGKSPNEDIADHSEDHAPSTKPSLIVKLKYTKKSRETIKRLLALPAKREGPVARKERDEQSQKSASQSKASDSVEKKPKPIPKVAARRPESSATAPKVPVPSIKVTEKRPRSEDDAAQASPVPTKRQRSSTVPSQQDRPITPRDQITSSPATSAKPSAQKSSGSLVTPRKDLKAVNMLRTNSTESQHSTPGRSGVTPVGSRLDPQASTSVPPLGGKKSMDISLLQQSSMKLNQMGRSLKHEGQKLERDKAGKLTKADQKHAAVIGLECILSYMAAYHAQDQSLQLRGRPAEVEGTWKTLLPLCSSYGRLTKDFTHLDGFRSCLGAVIAANICTLVAPRAPNPKAHDSPHELSVAELTKQHSQLTENLGLLSDHYQKLLRHTQDARSALPMEEMEKTYTKTWAGAEWNTKLSKVPEKVNASKLSGPYFLPIQNDTTPIQAVRFGLKFLGEYCEKEKIEHRLKISLDRAE</sequence>
<dbReference type="RefSeq" id="XP_056068138.1">
    <property type="nucleotide sequence ID" value="XM_056218873.1"/>
</dbReference>
<evidence type="ECO:0000313" key="2">
    <source>
        <dbReference type="EMBL" id="KAJ4348750.1"/>
    </source>
</evidence>
<feature type="compositionally biased region" description="Polar residues" evidence="1">
    <location>
        <begin position="457"/>
        <end position="466"/>
    </location>
</feature>
<dbReference type="GeneID" id="80913658"/>
<feature type="compositionally biased region" description="Low complexity" evidence="1">
    <location>
        <begin position="475"/>
        <end position="490"/>
    </location>
</feature>
<feature type="region of interest" description="Disordered" evidence="1">
    <location>
        <begin position="1"/>
        <end position="31"/>
    </location>
</feature>
<comment type="caution">
    <text evidence="2">The sequence shown here is derived from an EMBL/GenBank/DDBJ whole genome shotgun (WGS) entry which is preliminary data.</text>
</comment>
<feature type="compositionally biased region" description="Low complexity" evidence="1">
    <location>
        <begin position="206"/>
        <end position="215"/>
    </location>
</feature>
<gene>
    <name evidence="2" type="ORF">N0V89_010128</name>
</gene>